<keyword evidence="9" id="KW-1185">Reference proteome</keyword>
<feature type="compositionally biased region" description="Basic and acidic residues" evidence="6">
    <location>
        <begin position="221"/>
        <end position="233"/>
    </location>
</feature>
<dbReference type="PANTHER" id="PTHR24409:SF295">
    <property type="entry name" value="AZ2-RELATED"/>
    <property type="match status" value="1"/>
</dbReference>
<feature type="region of interest" description="Disordered" evidence="6">
    <location>
        <begin position="178"/>
        <end position="297"/>
    </location>
</feature>
<dbReference type="Proteomes" id="UP000320762">
    <property type="component" value="Unassembled WGS sequence"/>
</dbReference>
<evidence type="ECO:0000313" key="8">
    <source>
        <dbReference type="EMBL" id="TRM60772.1"/>
    </source>
</evidence>
<keyword evidence="1" id="KW-0479">Metal-binding</keyword>
<dbReference type="PROSITE" id="PS00028">
    <property type="entry name" value="ZINC_FINGER_C2H2_1"/>
    <property type="match status" value="2"/>
</dbReference>
<keyword evidence="2" id="KW-0677">Repeat</keyword>
<dbReference type="OrthoDB" id="8117402at2759"/>
<dbReference type="PANTHER" id="PTHR24409">
    <property type="entry name" value="ZINC FINGER PROTEIN 142"/>
    <property type="match status" value="1"/>
</dbReference>
<feature type="domain" description="C2H2-type" evidence="7">
    <location>
        <begin position="79"/>
        <end position="107"/>
    </location>
</feature>
<gene>
    <name evidence="8" type="ORF">BD626DRAFT_571481</name>
</gene>
<dbReference type="GO" id="GO:0005634">
    <property type="term" value="C:nucleus"/>
    <property type="evidence" value="ECO:0007669"/>
    <property type="project" value="TreeGrafter"/>
</dbReference>
<sequence>MTSNIIPPTPLVELPCHRLPQTVQKQLKPSDKVVAFDLKDNGLLYFRNGVCSHCGKSSNRLQEHALSHMNEEMRALHGWRCRVCGRVVTQKVTLENHIAAKHSVDTARLLRCSKPGCGHTTYYPSAMSRHMRSGIHELRAGRARSEKKDIDKIPFLLAADLSAPSLFPVAGSSRSLLHLPSGPPPMQHHTDGERVNEGFDRPSFVLPRMAIPPPSMPSSAQDDHARRQNEEYRVQSSKNWARRNFTPLSPDDSDDLDSNPRRSFTLEPPPSLYAGSDSRESTPARLPTPSGANVDEASMTNNLDDLLPANWAIEPDEELKAGPDGTVDCGGGLILSINGAQCSHADCNVVAGGQRMIMHVTVHMTQERREKLSWRCGAADCNFQCITKRNLKLHYMAKHSGVKPFACQICPWKAGRPDMLSKHMRNVHNVRARAYNRQQNYRWNNASFRGAARRQSGSDKPAPPPSVQIKDLDIDDEDAGDNKVHELRLEYSDVKTEEVDDAAYLSGTETEYELDYAESS</sequence>
<evidence type="ECO:0000256" key="2">
    <source>
        <dbReference type="ARBA" id="ARBA00022737"/>
    </source>
</evidence>
<keyword evidence="4" id="KW-0862">Zinc</keyword>
<evidence type="ECO:0000256" key="1">
    <source>
        <dbReference type="ARBA" id="ARBA00022723"/>
    </source>
</evidence>
<accession>A0A550C7J9</accession>
<dbReference type="GO" id="GO:0000981">
    <property type="term" value="F:DNA-binding transcription factor activity, RNA polymerase II-specific"/>
    <property type="evidence" value="ECO:0007669"/>
    <property type="project" value="TreeGrafter"/>
</dbReference>
<evidence type="ECO:0000256" key="6">
    <source>
        <dbReference type="SAM" id="MobiDB-lite"/>
    </source>
</evidence>
<comment type="caution">
    <text evidence="8">The sequence shown here is derived from an EMBL/GenBank/DDBJ whole genome shotgun (WGS) entry which is preliminary data.</text>
</comment>
<dbReference type="EMBL" id="VDMD01000020">
    <property type="protein sequence ID" value="TRM60772.1"/>
    <property type="molecule type" value="Genomic_DNA"/>
</dbReference>
<evidence type="ECO:0000256" key="5">
    <source>
        <dbReference type="PROSITE-ProRule" id="PRU00042"/>
    </source>
</evidence>
<feature type="region of interest" description="Disordered" evidence="6">
    <location>
        <begin position="449"/>
        <end position="479"/>
    </location>
</feature>
<feature type="compositionally biased region" description="Basic and acidic residues" evidence="6">
    <location>
        <begin position="188"/>
        <end position="200"/>
    </location>
</feature>
<dbReference type="Gene3D" id="3.30.160.60">
    <property type="entry name" value="Classic Zinc Finger"/>
    <property type="match status" value="2"/>
</dbReference>
<dbReference type="PROSITE" id="PS50157">
    <property type="entry name" value="ZINC_FINGER_C2H2_2"/>
    <property type="match status" value="2"/>
</dbReference>
<proteinExistence type="predicted"/>
<dbReference type="GO" id="GO:0008270">
    <property type="term" value="F:zinc ion binding"/>
    <property type="evidence" value="ECO:0007669"/>
    <property type="project" value="UniProtKB-KW"/>
</dbReference>
<dbReference type="SMART" id="SM00355">
    <property type="entry name" value="ZnF_C2H2"/>
    <property type="match status" value="6"/>
</dbReference>
<evidence type="ECO:0000256" key="3">
    <source>
        <dbReference type="ARBA" id="ARBA00022771"/>
    </source>
</evidence>
<keyword evidence="3 5" id="KW-0863">Zinc-finger</keyword>
<evidence type="ECO:0000313" key="9">
    <source>
        <dbReference type="Proteomes" id="UP000320762"/>
    </source>
</evidence>
<feature type="domain" description="C2H2-type" evidence="7">
    <location>
        <begin position="374"/>
        <end position="404"/>
    </location>
</feature>
<dbReference type="InterPro" id="IPR013087">
    <property type="entry name" value="Znf_C2H2_type"/>
</dbReference>
<reference evidence="8 9" key="1">
    <citation type="journal article" date="2019" name="New Phytol.">
        <title>Comparative genomics reveals unique wood-decay strategies and fruiting body development in the Schizophyllaceae.</title>
        <authorList>
            <person name="Almasi E."/>
            <person name="Sahu N."/>
            <person name="Krizsan K."/>
            <person name="Balint B."/>
            <person name="Kovacs G.M."/>
            <person name="Kiss B."/>
            <person name="Cseklye J."/>
            <person name="Drula E."/>
            <person name="Henrissat B."/>
            <person name="Nagy I."/>
            <person name="Chovatia M."/>
            <person name="Adam C."/>
            <person name="LaButti K."/>
            <person name="Lipzen A."/>
            <person name="Riley R."/>
            <person name="Grigoriev I.V."/>
            <person name="Nagy L.G."/>
        </authorList>
    </citation>
    <scope>NUCLEOTIDE SEQUENCE [LARGE SCALE GENOMIC DNA]</scope>
    <source>
        <strain evidence="8 9">NL-1724</strain>
    </source>
</reference>
<dbReference type="GO" id="GO:0000977">
    <property type="term" value="F:RNA polymerase II transcription regulatory region sequence-specific DNA binding"/>
    <property type="evidence" value="ECO:0007669"/>
    <property type="project" value="TreeGrafter"/>
</dbReference>
<evidence type="ECO:0000256" key="4">
    <source>
        <dbReference type="ARBA" id="ARBA00022833"/>
    </source>
</evidence>
<dbReference type="SUPFAM" id="SSF57667">
    <property type="entry name" value="beta-beta-alpha zinc fingers"/>
    <property type="match status" value="1"/>
</dbReference>
<name>A0A550C7J9_9AGAR</name>
<organism evidence="8 9">
    <name type="scientific">Schizophyllum amplum</name>
    <dbReference type="NCBI Taxonomy" id="97359"/>
    <lineage>
        <taxon>Eukaryota</taxon>
        <taxon>Fungi</taxon>
        <taxon>Dikarya</taxon>
        <taxon>Basidiomycota</taxon>
        <taxon>Agaricomycotina</taxon>
        <taxon>Agaricomycetes</taxon>
        <taxon>Agaricomycetidae</taxon>
        <taxon>Agaricales</taxon>
        <taxon>Schizophyllaceae</taxon>
        <taxon>Schizophyllum</taxon>
    </lineage>
</organism>
<protein>
    <recommendedName>
        <fullName evidence="7">C2H2-type domain-containing protein</fullName>
    </recommendedName>
</protein>
<dbReference type="AlphaFoldDB" id="A0A550C7J9"/>
<dbReference type="InterPro" id="IPR036236">
    <property type="entry name" value="Znf_C2H2_sf"/>
</dbReference>
<evidence type="ECO:0000259" key="7">
    <source>
        <dbReference type="PROSITE" id="PS50157"/>
    </source>
</evidence>